<gene>
    <name evidence="6" type="primary">LOC121396610</name>
</gene>
<reference evidence="6" key="1">
    <citation type="submission" date="2025-08" db="UniProtKB">
        <authorList>
            <consortium name="RefSeq"/>
        </authorList>
    </citation>
    <scope>IDENTIFICATION</scope>
    <source>
        <strain evidence="6">J_2021</strain>
        <tissue evidence="6">Erythrocytes</tissue>
    </source>
</reference>
<keyword evidence="6" id="KW-0593">Phospholipase A2 inhibitor</keyword>
<evidence type="ECO:0000313" key="6">
    <source>
        <dbReference type="RefSeq" id="XP_041427650.1"/>
    </source>
</evidence>
<accession>A0A8J1LG24</accession>
<dbReference type="InterPro" id="IPR045860">
    <property type="entry name" value="Snake_toxin-like_sf"/>
</dbReference>
<comment type="subcellular location">
    <subcellularLocation>
        <location evidence="1">Secreted</location>
    </subcellularLocation>
</comment>
<dbReference type="InterPro" id="IPR050918">
    <property type="entry name" value="CNF-like_PLA2_Inhibitor"/>
</dbReference>
<evidence type="ECO:0000256" key="3">
    <source>
        <dbReference type="SAM" id="SignalP"/>
    </source>
</evidence>
<evidence type="ECO:0000256" key="1">
    <source>
        <dbReference type="ARBA" id="ARBA00004613"/>
    </source>
</evidence>
<keyword evidence="5" id="KW-1185">Reference proteome</keyword>
<proteinExistence type="predicted"/>
<dbReference type="AlphaFoldDB" id="A0A8J1LG24"/>
<dbReference type="GO" id="GO:0019834">
    <property type="term" value="F:phospholipase A2 inhibitor activity"/>
    <property type="evidence" value="ECO:0007669"/>
    <property type="project" value="UniProtKB-KW"/>
</dbReference>
<dbReference type="Pfam" id="PF00021">
    <property type="entry name" value="UPAR_LY6"/>
    <property type="match status" value="2"/>
</dbReference>
<dbReference type="Gene3D" id="2.10.60.10">
    <property type="entry name" value="CD59"/>
    <property type="match status" value="1"/>
</dbReference>
<dbReference type="GO" id="GO:0005576">
    <property type="term" value="C:extracellular region"/>
    <property type="evidence" value="ECO:0007669"/>
    <property type="project" value="UniProtKB-SubCell"/>
</dbReference>
<keyword evidence="2" id="KW-0964">Secreted</keyword>
<name>A0A8J1LG24_XENLA</name>
<feature type="chain" id="PRO_5035286640" evidence="3">
    <location>
        <begin position="20"/>
        <end position="216"/>
    </location>
</feature>
<dbReference type="PANTHER" id="PTHR20914:SF25">
    <property type="entry name" value="PHOSPHOLIPASE A2 INHIBITOR AND LY6_PLAUR DOMAIN-CONTAINING PROTEIN"/>
    <property type="match status" value="1"/>
</dbReference>
<feature type="domain" description="UPAR/Ly6" evidence="4">
    <location>
        <begin position="20"/>
        <end position="101"/>
    </location>
</feature>
<keyword evidence="3" id="KW-0732">Signal</keyword>
<dbReference type="InterPro" id="IPR016054">
    <property type="entry name" value="LY6_UPA_recep-like"/>
</dbReference>
<feature type="signal peptide" evidence="3">
    <location>
        <begin position="1"/>
        <end position="19"/>
    </location>
</feature>
<dbReference type="RefSeq" id="XP_041427650.1">
    <property type="nucleotide sequence ID" value="XM_041571716.1"/>
</dbReference>
<dbReference type="SUPFAM" id="SSF57302">
    <property type="entry name" value="Snake toxin-like"/>
    <property type="match status" value="2"/>
</dbReference>
<feature type="domain" description="UPAR/Ly6" evidence="4">
    <location>
        <begin position="116"/>
        <end position="191"/>
    </location>
</feature>
<evidence type="ECO:0000259" key="4">
    <source>
        <dbReference type="Pfam" id="PF00021"/>
    </source>
</evidence>
<dbReference type="CDD" id="cd23572">
    <property type="entry name" value="TFP_LU_ECD_PINLYP_rpt2"/>
    <property type="match status" value="1"/>
</dbReference>
<evidence type="ECO:0000256" key="2">
    <source>
        <dbReference type="ARBA" id="ARBA00022525"/>
    </source>
</evidence>
<sequence length="216" mass="23608">METLLTFSFFISFISTGYCLSCVQCKVEGENFCQGPEYQCPKTGDFACGSTSTVTIIEGIASKTFSRSCERRANCGISGSMSYLRGRMKTATTCCFNDGCSPPPPKLPLENMQRIGLTCRSCTSLDSKWCNTEDTIDCFGEERKCILQTTTTSGFKSGQRAIRGCATNDLCAMGSQYHDYGDITEWTEVTCTNSTSPLQQSLLLLALAALLCIKLM</sequence>
<evidence type="ECO:0000313" key="5">
    <source>
        <dbReference type="Proteomes" id="UP000186698"/>
    </source>
</evidence>
<dbReference type="GeneID" id="121396610"/>
<dbReference type="PANTHER" id="PTHR20914">
    <property type="entry name" value="LY6/PLAUR DOMAIN-CONTAINING PROTEIN 8"/>
    <property type="match status" value="1"/>
</dbReference>
<dbReference type="KEGG" id="xla:121396610"/>
<dbReference type="Proteomes" id="UP000186698">
    <property type="component" value="Chromosome 7S"/>
</dbReference>
<protein>
    <submittedName>
        <fullName evidence="6">Phospholipase A2 inhibitor subunit gamma B-like isoform X1</fullName>
    </submittedName>
</protein>
<organism evidence="5 6">
    <name type="scientific">Xenopus laevis</name>
    <name type="common">African clawed frog</name>
    <dbReference type="NCBI Taxonomy" id="8355"/>
    <lineage>
        <taxon>Eukaryota</taxon>
        <taxon>Metazoa</taxon>
        <taxon>Chordata</taxon>
        <taxon>Craniata</taxon>
        <taxon>Vertebrata</taxon>
        <taxon>Euteleostomi</taxon>
        <taxon>Amphibia</taxon>
        <taxon>Batrachia</taxon>
        <taxon>Anura</taxon>
        <taxon>Pipoidea</taxon>
        <taxon>Pipidae</taxon>
        <taxon>Xenopodinae</taxon>
        <taxon>Xenopus</taxon>
        <taxon>Xenopus</taxon>
    </lineage>
</organism>